<accession>A0ABU9TWL3</accession>
<dbReference type="Proteomes" id="UP001388366">
    <property type="component" value="Unassembled WGS sequence"/>
</dbReference>
<dbReference type="Gene3D" id="3.40.190.10">
    <property type="entry name" value="Periplasmic binding protein-like II"/>
    <property type="match status" value="1"/>
</dbReference>
<feature type="signal peptide" evidence="1">
    <location>
        <begin position="1"/>
        <end position="18"/>
    </location>
</feature>
<dbReference type="Pfam" id="PF00497">
    <property type="entry name" value="SBP_bac_3"/>
    <property type="match status" value="1"/>
</dbReference>
<sequence>MKYYLLIACALFIPAVAAKPLMQLCLEAKDFSPYVLGQNIEKRPTGSIIDNINTAAKHANLKVQYQRSSWLKCQQNVSQNKSQGLFSMARTDERAREYQFPPVAAYLVKASYPLIVKKGGVFDRDHLVTPLVNKQGLNELLYRANMRFGLSAPFGYLSYESFQQAGLLADSQLTLERGLQLVAVDKLDGYIFEREVAQHYIQKLNLTEQLTITKHNMMEIKLYLPINKVFYQENTQQVELFWQYLAQAASEQ</sequence>
<dbReference type="SUPFAM" id="SSF53850">
    <property type="entry name" value="Periplasmic binding protein-like II"/>
    <property type="match status" value="1"/>
</dbReference>
<protein>
    <submittedName>
        <fullName evidence="3">Transporter substrate-binding domain-containing protein</fullName>
    </submittedName>
</protein>
<reference evidence="3 4" key="1">
    <citation type="submission" date="2024-03" db="EMBL/GenBank/DDBJ databases">
        <title>Community enrichment and isolation of bacterial strains for fucoidan degradation.</title>
        <authorList>
            <person name="Sichert A."/>
        </authorList>
    </citation>
    <scope>NUCLEOTIDE SEQUENCE [LARGE SCALE GENOMIC DNA]</scope>
    <source>
        <strain evidence="3 4">AS81</strain>
    </source>
</reference>
<name>A0ABU9TWL3_9GAMM</name>
<proteinExistence type="predicted"/>
<evidence type="ECO:0000313" key="4">
    <source>
        <dbReference type="Proteomes" id="UP001388366"/>
    </source>
</evidence>
<evidence type="ECO:0000313" key="3">
    <source>
        <dbReference type="EMBL" id="MEM5549167.1"/>
    </source>
</evidence>
<dbReference type="RefSeq" id="WP_342883022.1">
    <property type="nucleotide sequence ID" value="NZ_JBBMQU010000001.1"/>
</dbReference>
<keyword evidence="1" id="KW-0732">Signal</keyword>
<feature type="chain" id="PRO_5045963461" evidence="1">
    <location>
        <begin position="19"/>
        <end position="252"/>
    </location>
</feature>
<feature type="domain" description="Solute-binding protein family 3/N-terminal" evidence="2">
    <location>
        <begin position="30"/>
        <end position="120"/>
    </location>
</feature>
<comment type="caution">
    <text evidence="3">The sequence shown here is derived from an EMBL/GenBank/DDBJ whole genome shotgun (WGS) entry which is preliminary data.</text>
</comment>
<evidence type="ECO:0000256" key="1">
    <source>
        <dbReference type="SAM" id="SignalP"/>
    </source>
</evidence>
<organism evidence="3 4">
    <name type="scientific">Pseudoalteromonas neustonica</name>
    <dbReference type="NCBI Taxonomy" id="1840331"/>
    <lineage>
        <taxon>Bacteria</taxon>
        <taxon>Pseudomonadati</taxon>
        <taxon>Pseudomonadota</taxon>
        <taxon>Gammaproteobacteria</taxon>
        <taxon>Alteromonadales</taxon>
        <taxon>Pseudoalteromonadaceae</taxon>
        <taxon>Pseudoalteromonas</taxon>
    </lineage>
</organism>
<keyword evidence="4" id="KW-1185">Reference proteome</keyword>
<evidence type="ECO:0000259" key="2">
    <source>
        <dbReference type="Pfam" id="PF00497"/>
    </source>
</evidence>
<gene>
    <name evidence="3" type="ORF">WNY63_00265</name>
</gene>
<dbReference type="InterPro" id="IPR001638">
    <property type="entry name" value="Solute-binding_3/MltF_N"/>
</dbReference>
<dbReference type="EMBL" id="JBBMQU010000001">
    <property type="protein sequence ID" value="MEM5549167.1"/>
    <property type="molecule type" value="Genomic_DNA"/>
</dbReference>